<evidence type="ECO:0000313" key="6">
    <source>
        <dbReference type="EMBL" id="SDK32379.1"/>
    </source>
</evidence>
<dbReference type="STRING" id="2200.GCA_001571405_01990"/>
<dbReference type="PANTHER" id="PTHR33447:SF20">
    <property type="entry name" value="GLUTATHIONE GAMMA-GLUTAMYLCYSTEINYLTRANSFERASE"/>
    <property type="match status" value="1"/>
</dbReference>
<dbReference type="RefSeq" id="WP_066958458.1">
    <property type="nucleotide sequence ID" value="NZ_BCNX01000010.1"/>
</dbReference>
<dbReference type="SUPFAM" id="SSF54001">
    <property type="entry name" value="Cysteine proteinases"/>
    <property type="match status" value="1"/>
</dbReference>
<dbReference type="AlphaFoldDB" id="A0A1G9AYG3"/>
<name>A0A1G9AYG3_9EURY</name>
<dbReference type="InterPro" id="IPR007719">
    <property type="entry name" value="PCS_N"/>
</dbReference>
<dbReference type="EMBL" id="FNFT01000007">
    <property type="protein sequence ID" value="SDK32379.1"/>
    <property type="molecule type" value="Genomic_DNA"/>
</dbReference>
<dbReference type="PROSITE" id="PS51443">
    <property type="entry name" value="PCS"/>
    <property type="match status" value="1"/>
</dbReference>
<evidence type="ECO:0000256" key="4">
    <source>
        <dbReference type="ARBA" id="ARBA00022723"/>
    </source>
</evidence>
<dbReference type="Pfam" id="PF05023">
    <property type="entry name" value="Phytochelatin"/>
    <property type="match status" value="1"/>
</dbReference>
<accession>A0A1G9AYG3</accession>
<evidence type="ECO:0000313" key="7">
    <source>
        <dbReference type="Proteomes" id="UP000326500"/>
    </source>
</evidence>
<keyword evidence="3" id="KW-0808">Transferase</keyword>
<evidence type="ECO:0000256" key="2">
    <source>
        <dbReference type="ARBA" id="ARBA00022539"/>
    </source>
</evidence>
<organism evidence="6 7">
    <name type="scientific">Methanoculleus thermophilus</name>
    <dbReference type="NCBI Taxonomy" id="2200"/>
    <lineage>
        <taxon>Archaea</taxon>
        <taxon>Methanobacteriati</taxon>
        <taxon>Methanobacteriota</taxon>
        <taxon>Stenosarchaea group</taxon>
        <taxon>Methanomicrobia</taxon>
        <taxon>Methanomicrobiales</taxon>
        <taxon>Methanomicrobiaceae</taxon>
        <taxon>Methanoculleus</taxon>
    </lineage>
</organism>
<keyword evidence="2" id="KW-0104">Cadmium</keyword>
<proteinExistence type="predicted"/>
<dbReference type="GO" id="GO:0016756">
    <property type="term" value="F:glutathione gamma-glutamylcysteinyltransferase activity"/>
    <property type="evidence" value="ECO:0007669"/>
    <property type="project" value="UniProtKB-EC"/>
</dbReference>
<gene>
    <name evidence="6" type="ORF">SAMN04488571_10798</name>
</gene>
<protein>
    <recommendedName>
        <fullName evidence="1">glutathione gamma-glutamylcysteinyltransferase</fullName>
        <ecNumber evidence="1">2.3.2.15</ecNumber>
    </recommendedName>
</protein>
<keyword evidence="4" id="KW-0479">Metal-binding</keyword>
<keyword evidence="7" id="KW-1185">Reference proteome</keyword>
<dbReference type="EC" id="2.3.2.15" evidence="1"/>
<evidence type="ECO:0000259" key="5">
    <source>
        <dbReference type="PROSITE" id="PS51443"/>
    </source>
</evidence>
<evidence type="ECO:0000256" key="1">
    <source>
        <dbReference type="ARBA" id="ARBA00012468"/>
    </source>
</evidence>
<dbReference type="InterPro" id="IPR040409">
    <property type="entry name" value="PCS-like"/>
</dbReference>
<reference evidence="6 7" key="1">
    <citation type="submission" date="2016-10" db="EMBL/GenBank/DDBJ databases">
        <authorList>
            <person name="Varghese N."/>
            <person name="Submissions S."/>
        </authorList>
    </citation>
    <scope>NUCLEOTIDE SEQUENCE [LARGE SCALE GENOMIC DNA]</scope>
    <source>
        <strain evidence="6 7">DSM 2373</strain>
    </source>
</reference>
<sequence length="244" mass="26892">MKKLWLTAGIILGVVIVVWLAGLAATPSPLPQGPIAFDSPEGRALLFRSTANADYFLLAEHFVTQEHLTYCGPASMVMVLNGLGVPAPETPEFGEYRYFTQDNLFERADVREVADPEAVSKNGMFLREVGAVLEQYGVNVTVHHADEISVDEFRRLASENLARKGDFIIVNYLRTAVGQVGGGHFSPIAAYDRESDRFLVLDVSRYKYPPAWISTEDLFLAMDTVDSDAGELRGFISAAFRPEG</sequence>
<dbReference type="InterPro" id="IPR038156">
    <property type="entry name" value="PCS_N_sf"/>
</dbReference>
<dbReference type="Proteomes" id="UP000326500">
    <property type="component" value="Unassembled WGS sequence"/>
</dbReference>
<dbReference type="GO" id="GO:0010038">
    <property type="term" value="P:response to metal ion"/>
    <property type="evidence" value="ECO:0007669"/>
    <property type="project" value="InterPro"/>
</dbReference>
<dbReference type="PANTHER" id="PTHR33447">
    <property type="entry name" value="GLUTATHIONE GAMMA-GLUTAMYLCYSTEINYLTRANSFERASE"/>
    <property type="match status" value="1"/>
</dbReference>
<feature type="domain" description="Peptidase C83" evidence="5">
    <location>
        <begin position="18"/>
        <end position="243"/>
    </location>
</feature>
<dbReference type="Gene3D" id="3.90.70.30">
    <property type="entry name" value="Phytochelatin synthase, N-terminal domain"/>
    <property type="match status" value="1"/>
</dbReference>
<dbReference type="GO" id="GO:0046872">
    <property type="term" value="F:metal ion binding"/>
    <property type="evidence" value="ECO:0007669"/>
    <property type="project" value="UniProtKB-KW"/>
</dbReference>
<dbReference type="InterPro" id="IPR038765">
    <property type="entry name" value="Papain-like_cys_pep_sf"/>
</dbReference>
<evidence type="ECO:0000256" key="3">
    <source>
        <dbReference type="ARBA" id="ARBA00022679"/>
    </source>
</evidence>
<dbReference type="GO" id="GO:0046938">
    <property type="term" value="P:phytochelatin biosynthetic process"/>
    <property type="evidence" value="ECO:0007669"/>
    <property type="project" value="InterPro"/>
</dbReference>
<dbReference type="OrthoDB" id="374180at2157"/>